<reference evidence="1 2" key="1">
    <citation type="submission" date="2020-08" db="EMBL/GenBank/DDBJ databases">
        <title>Genome sequence of Thermomonas carbonis KCTC 42013T.</title>
        <authorList>
            <person name="Hyun D.-W."/>
            <person name="Bae J.-W."/>
        </authorList>
    </citation>
    <scope>NUCLEOTIDE SEQUENCE [LARGE SCALE GENOMIC DNA]</scope>
    <source>
        <strain evidence="1 2">KCTC 42013</strain>
    </source>
</reference>
<dbReference type="Proteomes" id="UP000515804">
    <property type="component" value="Chromosome"/>
</dbReference>
<evidence type="ECO:0000313" key="2">
    <source>
        <dbReference type="Proteomes" id="UP000515804"/>
    </source>
</evidence>
<organism evidence="1 2">
    <name type="scientific">Thermomonas carbonis</name>
    <dbReference type="NCBI Taxonomy" id="1463158"/>
    <lineage>
        <taxon>Bacteria</taxon>
        <taxon>Pseudomonadati</taxon>
        <taxon>Pseudomonadota</taxon>
        <taxon>Gammaproteobacteria</taxon>
        <taxon>Lysobacterales</taxon>
        <taxon>Lysobacteraceae</taxon>
        <taxon>Thermomonas</taxon>
    </lineage>
</organism>
<dbReference type="AlphaFoldDB" id="A0A7G9SSG0"/>
<dbReference type="EMBL" id="CP060719">
    <property type="protein sequence ID" value="QNN70785.1"/>
    <property type="molecule type" value="Genomic_DNA"/>
</dbReference>
<accession>A0A7G9SSG0</accession>
<evidence type="ECO:0000313" key="1">
    <source>
        <dbReference type="EMBL" id="QNN70785.1"/>
    </source>
</evidence>
<dbReference type="KEGG" id="tcn:H9L16_04095"/>
<dbReference type="NCBIfam" id="TIGR04509">
    <property type="entry name" value="mod_pep_NH_fam"/>
    <property type="match status" value="1"/>
</dbReference>
<dbReference type="RefSeq" id="WP_187553300.1">
    <property type="nucleotide sequence ID" value="NZ_BMZL01000001.1"/>
</dbReference>
<gene>
    <name evidence="1" type="ORF">H9L16_04095</name>
</gene>
<keyword evidence="2" id="KW-1185">Reference proteome</keyword>
<dbReference type="InterPro" id="IPR030976">
    <property type="entry name" value="Mod_pep_NH_fam"/>
</dbReference>
<name>A0A7G9SSG0_9GAMM</name>
<sequence>MTQDGPPGLPPRIAKLLLDKLETDDAFREAFAKAPGQALRSIGHADAAPCMALKAGQTLASPAQIKAQRSKLEEVMTGIQGMDCALASQEN</sequence>
<proteinExistence type="predicted"/>
<protein>
    <submittedName>
        <fullName evidence="1">Putative modified peptide</fullName>
    </submittedName>
</protein>